<name>A0AAD7J5R2_9AGAR</name>
<dbReference type="AlphaFoldDB" id="A0AAD7J5R2"/>
<reference evidence="1" key="1">
    <citation type="submission" date="2023-03" db="EMBL/GenBank/DDBJ databases">
        <title>Massive genome expansion in bonnet fungi (Mycena s.s.) driven by repeated elements and novel gene families across ecological guilds.</title>
        <authorList>
            <consortium name="Lawrence Berkeley National Laboratory"/>
            <person name="Harder C.B."/>
            <person name="Miyauchi S."/>
            <person name="Viragh M."/>
            <person name="Kuo A."/>
            <person name="Thoen E."/>
            <person name="Andreopoulos B."/>
            <person name="Lu D."/>
            <person name="Skrede I."/>
            <person name="Drula E."/>
            <person name="Henrissat B."/>
            <person name="Morin E."/>
            <person name="Kohler A."/>
            <person name="Barry K."/>
            <person name="LaButti K."/>
            <person name="Morin E."/>
            <person name="Salamov A."/>
            <person name="Lipzen A."/>
            <person name="Mereny Z."/>
            <person name="Hegedus B."/>
            <person name="Baldrian P."/>
            <person name="Stursova M."/>
            <person name="Weitz H."/>
            <person name="Taylor A."/>
            <person name="Grigoriev I.V."/>
            <person name="Nagy L.G."/>
            <person name="Martin F."/>
            <person name="Kauserud H."/>
        </authorList>
    </citation>
    <scope>NUCLEOTIDE SEQUENCE</scope>
    <source>
        <strain evidence="1">CBHHK188m</strain>
    </source>
</reference>
<evidence type="ECO:0008006" key="3">
    <source>
        <dbReference type="Google" id="ProtNLM"/>
    </source>
</evidence>
<protein>
    <recommendedName>
        <fullName evidence="3">F-box domain-containing protein</fullName>
    </recommendedName>
</protein>
<comment type="caution">
    <text evidence="1">The sequence shown here is derived from an EMBL/GenBank/DDBJ whole genome shotgun (WGS) entry which is preliminary data.</text>
</comment>
<organism evidence="1 2">
    <name type="scientific">Mycena maculata</name>
    <dbReference type="NCBI Taxonomy" id="230809"/>
    <lineage>
        <taxon>Eukaryota</taxon>
        <taxon>Fungi</taxon>
        <taxon>Dikarya</taxon>
        <taxon>Basidiomycota</taxon>
        <taxon>Agaricomycotina</taxon>
        <taxon>Agaricomycetes</taxon>
        <taxon>Agaricomycetidae</taxon>
        <taxon>Agaricales</taxon>
        <taxon>Marasmiineae</taxon>
        <taxon>Mycenaceae</taxon>
        <taxon>Mycena</taxon>
    </lineage>
</organism>
<keyword evidence="2" id="KW-1185">Reference proteome</keyword>
<evidence type="ECO:0000313" key="1">
    <source>
        <dbReference type="EMBL" id="KAJ7757336.1"/>
    </source>
</evidence>
<accession>A0AAD7J5R2</accession>
<dbReference type="EMBL" id="JARJLG010000058">
    <property type="protein sequence ID" value="KAJ7757336.1"/>
    <property type="molecule type" value="Genomic_DNA"/>
</dbReference>
<proteinExistence type="predicted"/>
<sequence>MADQLILENLRLAYHILVRNVTRTVRTYAGVEVHLDLQVAEVLRFMQVADQNPMVFPPHEYTLLHQNVATMLRSLHDALLPAPPNVTMTIEPDGPLPEPESREMHHGLRIPEIVSMIVSHIDPTSREGCGDLAALARTAMTFLDPALGLLWQHQWTILHLIQCMPEDVWEIQTVQWQRAMRLRRPIQPADWDRVLHYSRRVRSLSVVGPSHSNLSEVYEVLHSDLPCKYLLPNLATFHWDGRNVDHIHLFLGPHVTSSHVSPCPNALQHSLLPVLTRRYPALTEVTITPDPPSRSDVALQTRISVFVCGLRIVKSLNISHLDLAALAHIGCLATLESLELSYIIPTTFSSVYDQGLFRNLRQATLNLGRGEFESAESAVGFVSTWDHPALLYLKTLKLHIHTSQVMPGSTLNLLFSFTELVEVWVEDYVGAGMAASGGASFEVRVALASSVRDVPGLRSLALHCPYLHTLEITIDASAVPETPSHFHSREQLRHPSLIALDVACSSISTAFDVARYISAIFLNLRVVTTAREEDDNDDEHEREENAAEIRYHELWKQVESFLPGLYDIRGEEYHWGAESIGLWGVGWRQCTPANIWNECREKHLRDFTMAPSRTGDTAYNSPHALSAPHHWKRRRVVDALLPINVAGQHKGLPR</sequence>
<evidence type="ECO:0000313" key="2">
    <source>
        <dbReference type="Proteomes" id="UP001215280"/>
    </source>
</evidence>
<dbReference type="Proteomes" id="UP001215280">
    <property type="component" value="Unassembled WGS sequence"/>
</dbReference>
<gene>
    <name evidence="1" type="ORF">DFH07DRAFT_1025368</name>
</gene>